<feature type="transmembrane region" description="Helical" evidence="6">
    <location>
        <begin position="364"/>
        <end position="385"/>
    </location>
</feature>
<comment type="subcellular location">
    <subcellularLocation>
        <location evidence="1">Cell membrane</location>
        <topology evidence="1">Multi-pass membrane protein</topology>
    </subcellularLocation>
</comment>
<feature type="transmembrane region" description="Helical" evidence="6">
    <location>
        <begin position="178"/>
        <end position="199"/>
    </location>
</feature>
<evidence type="ECO:0000256" key="3">
    <source>
        <dbReference type="ARBA" id="ARBA00022692"/>
    </source>
</evidence>
<organism evidence="7 8">
    <name type="scientific">Capillimicrobium parvum</name>
    <dbReference type="NCBI Taxonomy" id="2884022"/>
    <lineage>
        <taxon>Bacteria</taxon>
        <taxon>Bacillati</taxon>
        <taxon>Actinomycetota</taxon>
        <taxon>Thermoleophilia</taxon>
        <taxon>Solirubrobacterales</taxon>
        <taxon>Capillimicrobiaceae</taxon>
        <taxon>Capillimicrobium</taxon>
    </lineage>
</organism>
<evidence type="ECO:0008006" key="9">
    <source>
        <dbReference type="Google" id="ProtNLM"/>
    </source>
</evidence>
<feature type="transmembrane region" description="Helical" evidence="6">
    <location>
        <begin position="422"/>
        <end position="442"/>
    </location>
</feature>
<dbReference type="Pfam" id="PF01943">
    <property type="entry name" value="Polysacc_synt"/>
    <property type="match status" value="1"/>
</dbReference>
<keyword evidence="2" id="KW-1003">Cell membrane</keyword>
<reference evidence="7" key="1">
    <citation type="journal article" date="2022" name="Int. J. Syst. Evol. Microbiol.">
        <title>Pseudomonas aegrilactucae sp. nov. and Pseudomonas morbosilactucae sp. nov., pathogens causing bacterial rot of lettuce in Japan.</title>
        <authorList>
            <person name="Sawada H."/>
            <person name="Fujikawa T."/>
            <person name="Satou M."/>
        </authorList>
    </citation>
    <scope>NUCLEOTIDE SEQUENCE</scope>
    <source>
        <strain evidence="7">0166_1</strain>
    </source>
</reference>
<accession>A0A9E7C6F8</accession>
<evidence type="ECO:0000313" key="8">
    <source>
        <dbReference type="Proteomes" id="UP001162834"/>
    </source>
</evidence>
<dbReference type="EMBL" id="CP087164">
    <property type="protein sequence ID" value="UGS38788.1"/>
    <property type="molecule type" value="Genomic_DNA"/>
</dbReference>
<keyword evidence="4 6" id="KW-1133">Transmembrane helix</keyword>
<dbReference type="KEGG" id="sbae:DSM104329_05218"/>
<dbReference type="RefSeq" id="WP_259312803.1">
    <property type="nucleotide sequence ID" value="NZ_CP087164.1"/>
</dbReference>
<sequence>MEAEREREGRHAARGGALRAGGYLAGQLLTVGAVALLFRHLGVDDTGRYVTVLSLVAIVQGLTDLGLTTLGVRELSTAEPDARRPLLADLLGLRLAATAAGVVLVVAFGAVAGYGATVVAGIALAGAGLLVQNAGATLGMDLLVRLRAGRMALADLARQVVAAALIIAGVAAGAGLLVFFAVLIPAALAGFAVVVASAASTRVAPSRTPGRWTALMRQTVPFAIAAAASVLFFRVAVVEMSLISTERETGLFGASFRVIEVLSALPALAVSAAYPVFAAAAHADDDARLARAVARTTEVCAAAGGALALGLALGAPAVIAVIAGSDFDDAVPVLRIQGLALAASFVAAPWGFALLSLQRERTMMWLNLAGLALAAALAAVLIAAADAKGGALATVLGEAGLAVAFAVALHRTRPNAIATAPVMLAKVLGAGAVGAAAALIPVPSAVQAVVGLALFAAVLRALGGLPLRALALRG</sequence>
<protein>
    <recommendedName>
        <fullName evidence="9">Polysaccharide biosynthesis protein C-terminal domain-containing protein</fullName>
    </recommendedName>
</protein>
<evidence type="ECO:0000256" key="6">
    <source>
        <dbReference type="SAM" id="Phobius"/>
    </source>
</evidence>
<feature type="transmembrane region" description="Helical" evidence="6">
    <location>
        <begin position="258"/>
        <end position="278"/>
    </location>
</feature>
<dbReference type="PANTHER" id="PTHR30250:SF31">
    <property type="entry name" value="INNER MEMBRANE PROTEIN YGHQ"/>
    <property type="match status" value="1"/>
</dbReference>
<evidence type="ECO:0000256" key="2">
    <source>
        <dbReference type="ARBA" id="ARBA00022475"/>
    </source>
</evidence>
<name>A0A9E7C6F8_9ACTN</name>
<dbReference type="Proteomes" id="UP001162834">
    <property type="component" value="Chromosome"/>
</dbReference>
<feature type="transmembrane region" description="Helical" evidence="6">
    <location>
        <begin position="220"/>
        <end position="238"/>
    </location>
</feature>
<evidence type="ECO:0000256" key="1">
    <source>
        <dbReference type="ARBA" id="ARBA00004651"/>
    </source>
</evidence>
<dbReference type="InterPro" id="IPR050833">
    <property type="entry name" value="Poly_Biosynth_Transport"/>
</dbReference>
<feature type="transmembrane region" description="Helical" evidence="6">
    <location>
        <begin position="391"/>
        <end position="410"/>
    </location>
</feature>
<keyword evidence="5 6" id="KW-0472">Membrane</keyword>
<feature type="transmembrane region" description="Helical" evidence="6">
    <location>
        <begin position="156"/>
        <end position="172"/>
    </location>
</feature>
<keyword evidence="3 6" id="KW-0812">Transmembrane</keyword>
<proteinExistence type="predicted"/>
<evidence type="ECO:0000256" key="4">
    <source>
        <dbReference type="ARBA" id="ARBA00022989"/>
    </source>
</evidence>
<dbReference type="AlphaFoldDB" id="A0A9E7C6F8"/>
<evidence type="ECO:0000256" key="5">
    <source>
        <dbReference type="ARBA" id="ARBA00023136"/>
    </source>
</evidence>
<feature type="transmembrane region" description="Helical" evidence="6">
    <location>
        <begin position="299"/>
        <end position="324"/>
    </location>
</feature>
<feature type="transmembrane region" description="Helical" evidence="6">
    <location>
        <begin position="448"/>
        <end position="471"/>
    </location>
</feature>
<feature type="transmembrane region" description="Helical" evidence="6">
    <location>
        <begin position="20"/>
        <end position="38"/>
    </location>
</feature>
<feature type="transmembrane region" description="Helical" evidence="6">
    <location>
        <begin position="93"/>
        <end position="116"/>
    </location>
</feature>
<dbReference type="PANTHER" id="PTHR30250">
    <property type="entry name" value="PST FAMILY PREDICTED COLANIC ACID TRANSPORTER"/>
    <property type="match status" value="1"/>
</dbReference>
<feature type="transmembrane region" description="Helical" evidence="6">
    <location>
        <begin position="122"/>
        <end position="144"/>
    </location>
</feature>
<keyword evidence="8" id="KW-1185">Reference proteome</keyword>
<feature type="transmembrane region" description="Helical" evidence="6">
    <location>
        <begin position="336"/>
        <end position="357"/>
    </location>
</feature>
<feature type="transmembrane region" description="Helical" evidence="6">
    <location>
        <begin position="50"/>
        <end position="72"/>
    </location>
</feature>
<dbReference type="InterPro" id="IPR002797">
    <property type="entry name" value="Polysacc_synth"/>
</dbReference>
<gene>
    <name evidence="7" type="ORF">DSM104329_05218</name>
</gene>
<evidence type="ECO:0000313" key="7">
    <source>
        <dbReference type="EMBL" id="UGS38788.1"/>
    </source>
</evidence>
<dbReference type="GO" id="GO:0005886">
    <property type="term" value="C:plasma membrane"/>
    <property type="evidence" value="ECO:0007669"/>
    <property type="project" value="UniProtKB-SubCell"/>
</dbReference>